<feature type="region of interest" description="Disordered" evidence="2">
    <location>
        <begin position="490"/>
        <end position="514"/>
    </location>
</feature>
<name>A0A1B8Q8N1_9GAMM</name>
<dbReference type="EMBL" id="LZMZ01000053">
    <property type="protein sequence ID" value="OBX73096.1"/>
    <property type="molecule type" value="Genomic_DNA"/>
</dbReference>
<reference evidence="4 5" key="1">
    <citation type="submission" date="2016-06" db="EMBL/GenBank/DDBJ databases">
        <title>Draft genome of Moraxella atlantae CCUG 66109.</title>
        <authorList>
            <person name="Salva-Serra F."/>
            <person name="Engstrom-Jakobsson H."/>
            <person name="Thorell K."/>
            <person name="Gonzales-Siles L."/>
            <person name="Karlsson R."/>
            <person name="Boulund F."/>
            <person name="Engstrand L."/>
            <person name="Kristiansson E."/>
            <person name="Moore E."/>
        </authorList>
    </citation>
    <scope>NUCLEOTIDE SEQUENCE [LARGE SCALE GENOMIC DNA]</scope>
    <source>
        <strain evidence="4 5">CCUG 66109</strain>
    </source>
</reference>
<dbReference type="Proteomes" id="UP000092508">
    <property type="component" value="Unassembled WGS sequence"/>
</dbReference>
<comment type="caution">
    <text evidence="4">The sequence shown here is derived from an EMBL/GenBank/DDBJ whole genome shotgun (WGS) entry which is preliminary data.</text>
</comment>
<dbReference type="InterPro" id="IPR017441">
    <property type="entry name" value="Protein_kinase_ATP_BS"/>
</dbReference>
<evidence type="ECO:0000313" key="4">
    <source>
        <dbReference type="EMBL" id="OBX73096.1"/>
    </source>
</evidence>
<organism evidence="4 5">
    <name type="scientific">Faucicola atlantae</name>
    <dbReference type="NCBI Taxonomy" id="34059"/>
    <lineage>
        <taxon>Bacteria</taxon>
        <taxon>Pseudomonadati</taxon>
        <taxon>Pseudomonadota</taxon>
        <taxon>Gammaproteobacteria</taxon>
        <taxon>Moraxellales</taxon>
        <taxon>Moraxellaceae</taxon>
        <taxon>Faucicola</taxon>
    </lineage>
</organism>
<dbReference type="PROSITE" id="PS00107">
    <property type="entry name" value="PROTEIN_KINASE_ATP"/>
    <property type="match status" value="1"/>
</dbReference>
<proteinExistence type="predicted"/>
<dbReference type="SUPFAM" id="SSF56112">
    <property type="entry name" value="Protein kinase-like (PK-like)"/>
    <property type="match status" value="1"/>
</dbReference>
<evidence type="ECO:0000313" key="5">
    <source>
        <dbReference type="Proteomes" id="UP000092508"/>
    </source>
</evidence>
<dbReference type="GO" id="GO:0004672">
    <property type="term" value="F:protein kinase activity"/>
    <property type="evidence" value="ECO:0007669"/>
    <property type="project" value="InterPro"/>
</dbReference>
<evidence type="ECO:0000256" key="2">
    <source>
        <dbReference type="SAM" id="MobiDB-lite"/>
    </source>
</evidence>
<feature type="compositionally biased region" description="Polar residues" evidence="2">
    <location>
        <begin position="490"/>
        <end position="508"/>
    </location>
</feature>
<evidence type="ECO:0000256" key="1">
    <source>
        <dbReference type="PROSITE-ProRule" id="PRU10141"/>
    </source>
</evidence>
<dbReference type="InterPro" id="IPR011009">
    <property type="entry name" value="Kinase-like_dom_sf"/>
</dbReference>
<gene>
    <name evidence="4" type="ORF">A9308_01230</name>
</gene>
<dbReference type="AlphaFoldDB" id="A0A1B8Q8N1"/>
<protein>
    <recommendedName>
        <fullName evidence="3">Protein kinase domain-containing protein</fullName>
    </recommendedName>
</protein>
<evidence type="ECO:0000259" key="3">
    <source>
        <dbReference type="PROSITE" id="PS50011"/>
    </source>
</evidence>
<keyword evidence="1" id="KW-0547">Nucleotide-binding</keyword>
<dbReference type="PROSITE" id="PS50011">
    <property type="entry name" value="PROTEIN_KINASE_DOM"/>
    <property type="match status" value="1"/>
</dbReference>
<dbReference type="Gene3D" id="1.10.510.10">
    <property type="entry name" value="Transferase(Phosphotransferase) domain 1"/>
    <property type="match status" value="1"/>
</dbReference>
<sequence>MPYLLYNAQHYPLELSPSQQIGAGGMGVVYRIGDLFGTGRLVAKVFKRPDDAKNPSLAKLQTMLARPPAHVQEIINGTRYTQFAWVQYLVFADDGRLMGYAMPELDFDRSISLNPFMYPREAARLTPYQNSLNYRVQLCANISALMADLHAHGHAFIDFKEQNLRLMPESGATANDAYKGFIVGFIDCDSYRITDEHGHVYPAPVISPEMTSPEYHEHKDISRLDERHDRFVLAIELFKILNFGIHPFYFIPLSERLRNLTQRNTDQFIKERLYAYSLAGHPEIAPLKTSIHTFWDDGTRQMFDRAFLTPNPDDRPTAHDWEQHLRELSRQRQFVACRAFPDDASHIHFLGKPCHRCFLLGEGEFSPTAAPVPNPTHVTQTSLQQAPPSASPVPIIPEFDPAHHAAERVAMDTVNDTNDKVNNTNDTVANTAISRPATITRDKKPRADTSAAPRPTPPVKKQMTKSRLAPLVGFITAFVIGTGGLWAYSQSSSHKNTDKPANQTQTTAHAKPRSLAAINQQLPEARRQIDRKLADFAQTHPANQSGWLASRQAKSDARALYTDTLGLSGEFFDRVLATENSGQRDLKTLSNLAHKLNSADDIAQLEQTAQQAFRRADMAYFNQLPTSANSKSLAKQLNTAARNAYWNKRDPAAALYLQAQAVQNQPTHGEYSANLAFYLAKNNYPNAQAFVMYALQTPRAADRVPNTYMMELAAALAQQNGDTRLAEGTLLAQFYLLDDKEKRCAALLNYPKTYPDLVPVAQSVLDTLNRQAERAAISLPSNCKPPYAWATL</sequence>
<dbReference type="RefSeq" id="WP_067238848.1">
    <property type="nucleotide sequence ID" value="NZ_LZMZ01000053.1"/>
</dbReference>
<dbReference type="InterPro" id="IPR000719">
    <property type="entry name" value="Prot_kinase_dom"/>
</dbReference>
<feature type="region of interest" description="Disordered" evidence="2">
    <location>
        <begin position="437"/>
        <end position="464"/>
    </location>
</feature>
<accession>A0A1B8Q8N1</accession>
<feature type="binding site" evidence="1">
    <location>
        <position position="44"/>
    </location>
    <ligand>
        <name>ATP</name>
        <dbReference type="ChEBI" id="CHEBI:30616"/>
    </ligand>
</feature>
<keyword evidence="1" id="KW-0067">ATP-binding</keyword>
<dbReference type="OrthoDB" id="5782056at2"/>
<feature type="domain" description="Protein kinase" evidence="3">
    <location>
        <begin position="15"/>
        <end position="335"/>
    </location>
</feature>
<dbReference type="STRING" id="34059.A9308_01230"/>
<dbReference type="GO" id="GO:0005524">
    <property type="term" value="F:ATP binding"/>
    <property type="evidence" value="ECO:0007669"/>
    <property type="project" value="UniProtKB-UniRule"/>
</dbReference>